<dbReference type="Proteomes" id="UP000293142">
    <property type="component" value="Unassembled WGS sequence"/>
</dbReference>
<dbReference type="Gene3D" id="2.60.120.260">
    <property type="entry name" value="Galactose-binding domain-like"/>
    <property type="match status" value="1"/>
</dbReference>
<accession>A0A4Q9DVC6</accession>
<dbReference type="GO" id="GO:0000155">
    <property type="term" value="F:phosphorelay sensor kinase activity"/>
    <property type="evidence" value="ECO:0007669"/>
    <property type="project" value="InterPro"/>
</dbReference>
<dbReference type="Pfam" id="PF00512">
    <property type="entry name" value="HisKA"/>
    <property type="match status" value="1"/>
</dbReference>
<evidence type="ECO:0000256" key="2">
    <source>
        <dbReference type="ARBA" id="ARBA00012438"/>
    </source>
</evidence>
<dbReference type="PROSITE" id="PS50110">
    <property type="entry name" value="RESPONSE_REGULATORY"/>
    <property type="match status" value="1"/>
</dbReference>
<evidence type="ECO:0000313" key="14">
    <source>
        <dbReference type="Proteomes" id="UP000293142"/>
    </source>
</evidence>
<dbReference type="AlphaFoldDB" id="A0A4Q9DVC6"/>
<evidence type="ECO:0000256" key="9">
    <source>
        <dbReference type="PROSITE-ProRule" id="PRU00169"/>
    </source>
</evidence>
<dbReference type="CDD" id="cd00082">
    <property type="entry name" value="HisKA"/>
    <property type="match status" value="1"/>
</dbReference>
<feature type="modified residue" description="4-aspartylphosphate" evidence="9">
    <location>
        <position position="763"/>
    </location>
</feature>
<keyword evidence="14" id="KW-1185">Reference proteome</keyword>
<dbReference type="SMART" id="SM00387">
    <property type="entry name" value="HATPase_c"/>
    <property type="match status" value="2"/>
</dbReference>
<feature type="transmembrane region" description="Helical" evidence="10">
    <location>
        <begin position="224"/>
        <end position="247"/>
    </location>
</feature>
<dbReference type="PROSITE" id="PS50109">
    <property type="entry name" value="HIS_KIN"/>
    <property type="match status" value="2"/>
</dbReference>
<dbReference type="OrthoDB" id="9809348at2"/>
<proteinExistence type="predicted"/>
<dbReference type="InterPro" id="IPR003594">
    <property type="entry name" value="HATPase_dom"/>
</dbReference>
<keyword evidence="7" id="KW-0067">ATP-binding</keyword>
<gene>
    <name evidence="13" type="ORF">EYB31_02500</name>
</gene>
<evidence type="ECO:0000256" key="3">
    <source>
        <dbReference type="ARBA" id="ARBA00022553"/>
    </source>
</evidence>
<keyword evidence="5" id="KW-0547">Nucleotide-binding</keyword>
<dbReference type="Gene3D" id="1.10.287.130">
    <property type="match status" value="1"/>
</dbReference>
<dbReference type="EMBL" id="SIRE01000003">
    <property type="protein sequence ID" value="TBL80987.1"/>
    <property type="molecule type" value="Genomic_DNA"/>
</dbReference>
<protein>
    <recommendedName>
        <fullName evidence="2">histidine kinase</fullName>
        <ecNumber evidence="2">2.7.13.3</ecNumber>
    </recommendedName>
</protein>
<keyword evidence="8" id="KW-0902">Two-component regulatory system</keyword>
<feature type="transmembrane region" description="Helical" evidence="10">
    <location>
        <begin position="409"/>
        <end position="430"/>
    </location>
</feature>
<sequence length="1046" mass="117646">MLLGQTPFGRTVFICLVSLIFCSFIPLMFMSNRDKAGSGVSLHVHGGVMDLGTWNSDRDKIIRLDGEWEFYWDKLLTPDDFRKQAIPSVPSDLTYVKVPSTWNGNNVDGMKLPEYGAATYRMVLKNVPYSGIFALKKTNIRFSSRIYVNGQELLEDGLPARNAQAYESGNRPQTGIFSVDGGQIEIIVQVANYDYINAGITVSLLFGKEADLLDRQQKELAHEFVMLALLGTLALIYFICFIVAAIYRKKDYSLLLLALMCLLYGLYNGLMGERPLFLVVHGISFEALYKFKDVLSIISCMVLAIFFYYQQKSIISLKLTQSVSLILGVFALMIPFLSISQYTVIQYYIVIFYSLLQLWLLVKAAYLFVRSEQANRLKSLLLCMAVLTVNLYSIDAILFSISVIDNLWGGQYCVILLNIIMIFLVVLRFFEAYHTIDEMKNELLRLDKIKDEFLSNTSHELRTPLNAMVNISESLLRGVGGLVNDAQAQNLTVIMNSGRRLTHLVNELLDYSKLKHGDIKLHHSELILNTYVESVIQLHQFLLTGTNTKLVNRVPEYLPLVYADGNRLIQILHNLIGNAIKFCDQGVVEVSAAVAGDWVEVSVSDTGIGIDVDMQERIFWDYEQGGHVGTTHQGGTGLGLGITKRLVELHGGEIRVSSNPGQGAIFIFTLPIFPEKQKKPSETTMRTIEKPFPPNFGMSHWAYPLTIEGEKQEPILVVDDDSANLQSMMNLFKLEGHTIIVANRGELALQLLSRHDLFLVVLDITIPDLSGFEVLKRIRERYSPFELPVLMLTARNRSGDIRLAMELGANDFVDKPFESEELMARVRSLLRLKSSVKLARDAEIAFLRSQIKPHFLYNALTAIAELCVTDSVRAEEVTLQLSRYLRNSFDFKQLDALTTLANELELVKSYVAIEQARFGNRLQVEYEVDADPDLLIPPLMIQPLVENAIRHGVRAHSKVGRVTISVKEPGDGKVVLHIEDDGRGMSDQKLFAVLNPDTAAKGIGLWNISQRLRLLYGTDLRIESKEGQGTRIEIVLPATTFLRKGV</sequence>
<dbReference type="InterPro" id="IPR011006">
    <property type="entry name" value="CheY-like_superfamily"/>
</dbReference>
<dbReference type="PANTHER" id="PTHR43047:SF71">
    <property type="entry name" value="HISTIDINE KINASE CONTAINING CHEY-HOMOLOGOUS RECEIVER DOMAIN-RELATED"/>
    <property type="match status" value="1"/>
</dbReference>
<evidence type="ECO:0000256" key="8">
    <source>
        <dbReference type="ARBA" id="ARBA00023012"/>
    </source>
</evidence>
<dbReference type="GO" id="GO:0005886">
    <property type="term" value="C:plasma membrane"/>
    <property type="evidence" value="ECO:0007669"/>
    <property type="project" value="TreeGrafter"/>
</dbReference>
<dbReference type="InterPro" id="IPR036097">
    <property type="entry name" value="HisK_dim/P_sf"/>
</dbReference>
<keyword evidence="4" id="KW-0808">Transferase</keyword>
<keyword evidence="10" id="KW-0812">Transmembrane</keyword>
<dbReference type="SMART" id="SM00388">
    <property type="entry name" value="HisKA"/>
    <property type="match status" value="1"/>
</dbReference>
<dbReference type="InterPro" id="IPR005467">
    <property type="entry name" value="His_kinase_dom"/>
</dbReference>
<dbReference type="SUPFAM" id="SSF49785">
    <property type="entry name" value="Galactose-binding domain-like"/>
    <property type="match status" value="1"/>
</dbReference>
<evidence type="ECO:0000256" key="4">
    <source>
        <dbReference type="ARBA" id="ARBA00022679"/>
    </source>
</evidence>
<keyword evidence="10" id="KW-0472">Membrane</keyword>
<dbReference type="InterPro" id="IPR004358">
    <property type="entry name" value="Sig_transdc_His_kin-like_C"/>
</dbReference>
<feature type="domain" description="Response regulatory" evidence="12">
    <location>
        <begin position="714"/>
        <end position="830"/>
    </location>
</feature>
<dbReference type="InterPro" id="IPR003661">
    <property type="entry name" value="HisK_dim/P_dom"/>
</dbReference>
<dbReference type="InterPro" id="IPR036890">
    <property type="entry name" value="HATPase_C_sf"/>
</dbReference>
<feature type="domain" description="Histidine kinase" evidence="11">
    <location>
        <begin position="456"/>
        <end position="674"/>
    </location>
</feature>
<feature type="transmembrane region" description="Helical" evidence="10">
    <location>
        <begin position="254"/>
        <end position="271"/>
    </location>
</feature>
<dbReference type="Gene3D" id="3.30.565.10">
    <property type="entry name" value="Histidine kinase-like ATPase, C-terminal domain"/>
    <property type="match status" value="2"/>
</dbReference>
<keyword evidence="10" id="KW-1133">Transmembrane helix</keyword>
<dbReference type="GO" id="GO:0009927">
    <property type="term" value="F:histidine phosphotransfer kinase activity"/>
    <property type="evidence" value="ECO:0007669"/>
    <property type="project" value="TreeGrafter"/>
</dbReference>
<dbReference type="InterPro" id="IPR010559">
    <property type="entry name" value="Sig_transdc_His_kin_internal"/>
</dbReference>
<comment type="catalytic activity">
    <reaction evidence="1">
        <text>ATP + protein L-histidine = ADP + protein N-phospho-L-histidine.</text>
        <dbReference type="EC" id="2.7.13.3"/>
    </reaction>
</comment>
<dbReference type="SUPFAM" id="SSF52172">
    <property type="entry name" value="CheY-like"/>
    <property type="match status" value="1"/>
</dbReference>
<dbReference type="PANTHER" id="PTHR43047">
    <property type="entry name" value="TWO-COMPONENT HISTIDINE PROTEIN KINASE"/>
    <property type="match status" value="1"/>
</dbReference>
<dbReference type="SUPFAM" id="SSF47384">
    <property type="entry name" value="Homodimeric domain of signal transducing histidine kinase"/>
    <property type="match status" value="1"/>
</dbReference>
<organism evidence="13 14">
    <name type="scientific">Paenibacillus thalictri</name>
    <dbReference type="NCBI Taxonomy" id="2527873"/>
    <lineage>
        <taxon>Bacteria</taxon>
        <taxon>Bacillati</taxon>
        <taxon>Bacillota</taxon>
        <taxon>Bacilli</taxon>
        <taxon>Bacillales</taxon>
        <taxon>Paenibacillaceae</taxon>
        <taxon>Paenibacillus</taxon>
    </lineage>
</organism>
<evidence type="ECO:0000256" key="5">
    <source>
        <dbReference type="ARBA" id="ARBA00022741"/>
    </source>
</evidence>
<dbReference type="SMART" id="SM00448">
    <property type="entry name" value="REC"/>
    <property type="match status" value="1"/>
</dbReference>
<dbReference type="EC" id="2.7.13.3" evidence="2"/>
<dbReference type="Pfam" id="PF02518">
    <property type="entry name" value="HATPase_c"/>
    <property type="match status" value="2"/>
</dbReference>
<feature type="transmembrane region" description="Helical" evidence="10">
    <location>
        <begin position="345"/>
        <end position="368"/>
    </location>
</feature>
<feature type="transmembrane region" description="Helical" evidence="10">
    <location>
        <begin position="321"/>
        <end position="339"/>
    </location>
</feature>
<dbReference type="Gene3D" id="3.40.50.2300">
    <property type="match status" value="1"/>
</dbReference>
<feature type="transmembrane region" description="Helical" evidence="10">
    <location>
        <begin position="291"/>
        <end position="309"/>
    </location>
</feature>
<dbReference type="InterPro" id="IPR008979">
    <property type="entry name" value="Galactose-bd-like_sf"/>
</dbReference>
<evidence type="ECO:0000256" key="6">
    <source>
        <dbReference type="ARBA" id="ARBA00022777"/>
    </source>
</evidence>
<evidence type="ECO:0000313" key="13">
    <source>
        <dbReference type="EMBL" id="TBL80987.1"/>
    </source>
</evidence>
<dbReference type="PRINTS" id="PR00344">
    <property type="entry name" value="BCTRLSENSOR"/>
</dbReference>
<evidence type="ECO:0000259" key="11">
    <source>
        <dbReference type="PROSITE" id="PS50109"/>
    </source>
</evidence>
<name>A0A4Q9DVC6_9BACL</name>
<feature type="transmembrane region" description="Helical" evidence="10">
    <location>
        <begin position="12"/>
        <end position="30"/>
    </location>
</feature>
<evidence type="ECO:0000259" key="12">
    <source>
        <dbReference type="PROSITE" id="PS50110"/>
    </source>
</evidence>
<comment type="caution">
    <text evidence="13">The sequence shown here is derived from an EMBL/GenBank/DDBJ whole genome shotgun (WGS) entry which is preliminary data.</text>
</comment>
<dbReference type="SUPFAM" id="SSF55874">
    <property type="entry name" value="ATPase domain of HSP90 chaperone/DNA topoisomerase II/histidine kinase"/>
    <property type="match status" value="2"/>
</dbReference>
<dbReference type="GO" id="GO:0005524">
    <property type="term" value="F:ATP binding"/>
    <property type="evidence" value="ECO:0007669"/>
    <property type="project" value="UniProtKB-KW"/>
</dbReference>
<evidence type="ECO:0000256" key="10">
    <source>
        <dbReference type="SAM" id="Phobius"/>
    </source>
</evidence>
<keyword evidence="6" id="KW-0418">Kinase</keyword>
<keyword evidence="3 9" id="KW-0597">Phosphoprotein</keyword>
<dbReference type="Pfam" id="PF00072">
    <property type="entry name" value="Response_reg"/>
    <property type="match status" value="1"/>
</dbReference>
<feature type="transmembrane region" description="Helical" evidence="10">
    <location>
        <begin position="380"/>
        <end position="403"/>
    </location>
</feature>
<feature type="domain" description="Histidine kinase" evidence="11">
    <location>
        <begin position="940"/>
        <end position="1040"/>
    </location>
</feature>
<evidence type="ECO:0000256" key="1">
    <source>
        <dbReference type="ARBA" id="ARBA00000085"/>
    </source>
</evidence>
<reference evidence="13 14" key="1">
    <citation type="submission" date="2019-02" db="EMBL/GenBank/DDBJ databases">
        <title>Paenibacillus sp. nov., isolated from surface-sterilized tissue of Thalictrum simplex L.</title>
        <authorList>
            <person name="Tuo L."/>
        </authorList>
    </citation>
    <scope>NUCLEOTIDE SEQUENCE [LARGE SCALE GENOMIC DNA]</scope>
    <source>
        <strain evidence="13 14">N2SHLJ1</strain>
    </source>
</reference>
<dbReference type="Pfam" id="PF06580">
    <property type="entry name" value="His_kinase"/>
    <property type="match status" value="1"/>
</dbReference>
<evidence type="ECO:0000256" key="7">
    <source>
        <dbReference type="ARBA" id="ARBA00022840"/>
    </source>
</evidence>
<dbReference type="InterPro" id="IPR001789">
    <property type="entry name" value="Sig_transdc_resp-reg_receiver"/>
</dbReference>